<evidence type="ECO:0000256" key="1">
    <source>
        <dbReference type="SAM" id="MobiDB-lite"/>
    </source>
</evidence>
<dbReference type="InterPro" id="IPR021476">
    <property type="entry name" value="Egh16-like"/>
</dbReference>
<feature type="region of interest" description="Disordered" evidence="1">
    <location>
        <begin position="202"/>
        <end position="223"/>
    </location>
</feature>
<keyword evidence="2" id="KW-0732">Signal</keyword>
<sequence length="430" mass="44285">MRSSVAFALSLAASVYGHAFVNSVDGDNGVSALGLGVTFNGQVPRGGTEEQPFQLDTPVLKNMVDYPCGATLLNGAINITDAMAVVKDAYGGVPTVPSNGSLTMGIYQVNADGGGPFTAEINEDATAESWTSIEVTSQPPGVNGIIHGAPANSTIAVTIPSNVTCTGGTDGATCIIRLNNGGPATGSLANGAGPFGGCVAVSQSSSSSDKRREIVPRESKPSKRDEALLWLEGKRGEIRRRALEARQKLTAQLINELETATDTATDIPIDNMAGHSDEALLGGNSTAAASDAVLSDEDAVNLKKAVDLAIEQALTLMASDEVDAGEFGQDASITDEKNAESVEELAEGKITSINKGDAGVGYFSTAIVNSLLGGISTATDDLTATATVDSNTDVVATVTATTDAATETEEHDHGFFRRRGMALEKRAYPV</sequence>
<protein>
    <submittedName>
        <fullName evidence="3">Uncharacterized protein</fullName>
    </submittedName>
</protein>
<reference evidence="3 4" key="1">
    <citation type="journal article" date="2015" name="Fungal Genet. Biol.">
        <title>Evolution of novel wood decay mechanisms in Agaricales revealed by the genome sequences of Fistulina hepatica and Cylindrobasidium torrendii.</title>
        <authorList>
            <person name="Floudas D."/>
            <person name="Held B.W."/>
            <person name="Riley R."/>
            <person name="Nagy L.G."/>
            <person name="Koehler G."/>
            <person name="Ransdell A.S."/>
            <person name="Younus H."/>
            <person name="Chow J."/>
            <person name="Chiniquy J."/>
            <person name="Lipzen A."/>
            <person name="Tritt A."/>
            <person name="Sun H."/>
            <person name="Haridas S."/>
            <person name="LaButti K."/>
            <person name="Ohm R.A."/>
            <person name="Kues U."/>
            <person name="Blanchette R.A."/>
            <person name="Grigoriev I.V."/>
            <person name="Minto R.E."/>
            <person name="Hibbett D.S."/>
        </authorList>
    </citation>
    <scope>NUCLEOTIDE SEQUENCE [LARGE SCALE GENOMIC DNA]</scope>
    <source>
        <strain evidence="3 4">ATCC 64428</strain>
    </source>
</reference>
<dbReference type="Proteomes" id="UP000054144">
    <property type="component" value="Unassembled WGS sequence"/>
</dbReference>
<keyword evidence="4" id="KW-1185">Reference proteome</keyword>
<dbReference type="OrthoDB" id="3241054at2759"/>
<name>A0A0D7AQF7_9AGAR</name>
<evidence type="ECO:0000313" key="3">
    <source>
        <dbReference type="EMBL" id="KIY53561.1"/>
    </source>
</evidence>
<proteinExistence type="predicted"/>
<dbReference type="AlphaFoldDB" id="A0A0D7AQF7"/>
<evidence type="ECO:0000313" key="4">
    <source>
        <dbReference type="Proteomes" id="UP000054144"/>
    </source>
</evidence>
<dbReference type="EMBL" id="KN881606">
    <property type="protein sequence ID" value="KIY53561.1"/>
    <property type="molecule type" value="Genomic_DNA"/>
</dbReference>
<accession>A0A0D7AQF7</accession>
<dbReference type="PANTHER" id="PTHR34618">
    <property type="entry name" value="SURFACE PROTEIN MAS1, PUTATIVE-RELATED"/>
    <property type="match status" value="1"/>
</dbReference>
<organism evidence="3 4">
    <name type="scientific">Fistulina hepatica ATCC 64428</name>
    <dbReference type="NCBI Taxonomy" id="1128425"/>
    <lineage>
        <taxon>Eukaryota</taxon>
        <taxon>Fungi</taxon>
        <taxon>Dikarya</taxon>
        <taxon>Basidiomycota</taxon>
        <taxon>Agaricomycotina</taxon>
        <taxon>Agaricomycetes</taxon>
        <taxon>Agaricomycetidae</taxon>
        <taxon>Agaricales</taxon>
        <taxon>Fistulinaceae</taxon>
        <taxon>Fistulina</taxon>
    </lineage>
</organism>
<evidence type="ECO:0000256" key="2">
    <source>
        <dbReference type="SAM" id="SignalP"/>
    </source>
</evidence>
<feature type="compositionally biased region" description="Basic and acidic residues" evidence="1">
    <location>
        <begin position="208"/>
        <end position="223"/>
    </location>
</feature>
<dbReference type="Pfam" id="PF11327">
    <property type="entry name" value="Egh16-like"/>
    <property type="match status" value="1"/>
</dbReference>
<feature type="chain" id="PRO_5002316359" evidence="2">
    <location>
        <begin position="20"/>
        <end position="430"/>
    </location>
</feature>
<feature type="signal peptide" evidence="2">
    <location>
        <begin position="1"/>
        <end position="19"/>
    </location>
</feature>
<gene>
    <name evidence="3" type="ORF">FISHEDRAFT_68776</name>
</gene>
<dbReference type="PANTHER" id="PTHR34618:SF1">
    <property type="entry name" value="SECRETED PROTEIN"/>
    <property type="match status" value="1"/>
</dbReference>